<organism evidence="1 2">
    <name type="scientific">Colletotrichum paranaense</name>
    <dbReference type="NCBI Taxonomy" id="1914294"/>
    <lineage>
        <taxon>Eukaryota</taxon>
        <taxon>Fungi</taxon>
        <taxon>Dikarya</taxon>
        <taxon>Ascomycota</taxon>
        <taxon>Pezizomycotina</taxon>
        <taxon>Sordariomycetes</taxon>
        <taxon>Hypocreomycetidae</taxon>
        <taxon>Glomerellales</taxon>
        <taxon>Glomerellaceae</taxon>
        <taxon>Colletotrichum</taxon>
        <taxon>Colletotrichum acutatum species complex</taxon>
    </lineage>
</organism>
<dbReference type="GeneID" id="85384724"/>
<reference evidence="1 2" key="1">
    <citation type="submission" date="2016-10" db="EMBL/GenBank/DDBJ databases">
        <title>The genome sequence of Colletotrichum fioriniae PJ7.</title>
        <authorList>
            <person name="Baroncelli R."/>
        </authorList>
    </citation>
    <scope>NUCLEOTIDE SEQUENCE [LARGE SCALE GENOMIC DNA]</scope>
    <source>
        <strain evidence="1 2">IMI 384185</strain>
    </source>
</reference>
<name>A0ABQ9RVV2_9PEZI</name>
<sequence length="102" mass="11398">MRRFCRILVRATAAKHSMLVIALLNSGPLRSTFHLGGMSCRRATRPAGISRSSGSRQDPDTSRMYAYNAHEPSVSGFRRQNTQVPFYPRSCLVHLTELACLC</sequence>
<protein>
    <recommendedName>
        <fullName evidence="3">Secreted protein</fullName>
    </recommendedName>
</protein>
<proteinExistence type="predicted"/>
<evidence type="ECO:0000313" key="2">
    <source>
        <dbReference type="Proteomes" id="UP001241169"/>
    </source>
</evidence>
<evidence type="ECO:0008006" key="3">
    <source>
        <dbReference type="Google" id="ProtNLM"/>
    </source>
</evidence>
<dbReference type="Proteomes" id="UP001241169">
    <property type="component" value="Unassembled WGS sequence"/>
</dbReference>
<comment type="caution">
    <text evidence="1">The sequence shown here is derived from an EMBL/GenBank/DDBJ whole genome shotgun (WGS) entry which is preliminary data.</text>
</comment>
<dbReference type="EMBL" id="MOPA01000026">
    <property type="protein sequence ID" value="KAK1516057.1"/>
    <property type="molecule type" value="Genomic_DNA"/>
</dbReference>
<evidence type="ECO:0000313" key="1">
    <source>
        <dbReference type="EMBL" id="KAK1516057.1"/>
    </source>
</evidence>
<gene>
    <name evidence="1" type="ORF">CPAR01_16580</name>
</gene>
<keyword evidence="2" id="KW-1185">Reference proteome</keyword>
<accession>A0ABQ9RVV2</accession>
<dbReference type="RefSeq" id="XP_060340534.1">
    <property type="nucleotide sequence ID" value="XM_060500825.1"/>
</dbReference>